<keyword evidence="1" id="KW-0472">Membrane</keyword>
<name>A0A3P6RME3_DIBLA</name>
<gene>
    <name evidence="3" type="ORF">DILT_LOCUS1522</name>
</gene>
<dbReference type="Proteomes" id="UP000281553">
    <property type="component" value="Unassembled WGS sequence"/>
</dbReference>
<evidence type="ECO:0000259" key="2">
    <source>
        <dbReference type="Pfam" id="PF04991"/>
    </source>
</evidence>
<dbReference type="AlphaFoldDB" id="A0A3P6RME3"/>
<evidence type="ECO:0000313" key="3">
    <source>
        <dbReference type="EMBL" id="VDK45854.1"/>
    </source>
</evidence>
<dbReference type="EMBL" id="UYRU01010641">
    <property type="protein sequence ID" value="VDK45854.1"/>
    <property type="molecule type" value="Genomic_DNA"/>
</dbReference>
<keyword evidence="1" id="KW-1133">Transmembrane helix</keyword>
<evidence type="ECO:0000256" key="1">
    <source>
        <dbReference type="SAM" id="Phobius"/>
    </source>
</evidence>
<evidence type="ECO:0000313" key="4">
    <source>
        <dbReference type="Proteomes" id="UP000281553"/>
    </source>
</evidence>
<keyword evidence="1" id="KW-0812">Transmembrane</keyword>
<dbReference type="InterPro" id="IPR007074">
    <property type="entry name" value="LicD/FKTN/FKRP_NTP_transf"/>
</dbReference>
<dbReference type="InterPro" id="IPR052942">
    <property type="entry name" value="LPS_cholinephosphotransferase"/>
</dbReference>
<reference evidence="3 4" key="1">
    <citation type="submission" date="2018-11" db="EMBL/GenBank/DDBJ databases">
        <authorList>
            <consortium name="Pathogen Informatics"/>
        </authorList>
    </citation>
    <scope>NUCLEOTIDE SEQUENCE [LARGE SCALE GENOMIC DNA]</scope>
</reference>
<sequence>MDRSGMIRFSAIFIVLGLLMFSYHFLEISIRPFSVHTKVNIFNRKKSKLDCQTYVVDSGHIESKRQKLPNLDNIGWLQREFLPLPLGAPNISQLPLEPQFSRNQMRTMWKLFSTFVTAMEELGLSDRWMLYSGTLLGAFRHHDIIPWDDDIDVLVDVEVRPALREKMHTLKPEILFYEGSTRDKVFAPLIEPKNSSKDEEGSRKLSRLPWPWPFLDVSYYASNVTHIRELHGAGYVYDIYAKSDVFPLLLRPLNKFWVPTPRNTFAILLQTFPQDGNCSSLTYTHVYEYKMRSRTVPCKELADRYAFVEHTLLDENVQNKNGSQDELDWVRERLIQGGKIIHEIQLVAPRRECNVETYRLQTKSTA</sequence>
<keyword evidence="4" id="KW-1185">Reference proteome</keyword>
<feature type="transmembrane region" description="Helical" evidence="1">
    <location>
        <begin position="7"/>
        <end position="26"/>
    </location>
</feature>
<dbReference type="PANTHER" id="PTHR43404">
    <property type="entry name" value="LIPOPOLYSACCHARIDE CHOLINEPHOSPHOTRANSFERASE LICD"/>
    <property type="match status" value="1"/>
</dbReference>
<dbReference type="OrthoDB" id="419198at2759"/>
<protein>
    <recommendedName>
        <fullName evidence="2">LicD/FKTN/FKRP nucleotidyltransferase domain-containing protein</fullName>
    </recommendedName>
</protein>
<proteinExistence type="predicted"/>
<dbReference type="PANTHER" id="PTHR43404:SF2">
    <property type="entry name" value="LIPOPOLYSACCHARIDE CHOLINEPHOSPHOTRANSFERASE LICD"/>
    <property type="match status" value="1"/>
</dbReference>
<organism evidence="3 4">
    <name type="scientific">Dibothriocephalus latus</name>
    <name type="common">Fish tapeworm</name>
    <name type="synonym">Diphyllobothrium latum</name>
    <dbReference type="NCBI Taxonomy" id="60516"/>
    <lineage>
        <taxon>Eukaryota</taxon>
        <taxon>Metazoa</taxon>
        <taxon>Spiralia</taxon>
        <taxon>Lophotrochozoa</taxon>
        <taxon>Platyhelminthes</taxon>
        <taxon>Cestoda</taxon>
        <taxon>Eucestoda</taxon>
        <taxon>Diphyllobothriidea</taxon>
        <taxon>Diphyllobothriidae</taxon>
        <taxon>Dibothriocephalus</taxon>
    </lineage>
</organism>
<accession>A0A3P6RME3</accession>
<feature type="domain" description="LicD/FKTN/FKRP nucleotidyltransferase" evidence="2">
    <location>
        <begin position="128"/>
        <end position="155"/>
    </location>
</feature>
<dbReference type="Pfam" id="PF04991">
    <property type="entry name" value="LicD"/>
    <property type="match status" value="1"/>
</dbReference>
<dbReference type="GO" id="GO:0009100">
    <property type="term" value="P:glycoprotein metabolic process"/>
    <property type="evidence" value="ECO:0007669"/>
    <property type="project" value="UniProtKB-ARBA"/>
</dbReference>